<organism evidence="1 2">
    <name type="scientific">Datura stramonium</name>
    <name type="common">Jimsonweed</name>
    <name type="synonym">Common thornapple</name>
    <dbReference type="NCBI Taxonomy" id="4076"/>
    <lineage>
        <taxon>Eukaryota</taxon>
        <taxon>Viridiplantae</taxon>
        <taxon>Streptophyta</taxon>
        <taxon>Embryophyta</taxon>
        <taxon>Tracheophyta</taxon>
        <taxon>Spermatophyta</taxon>
        <taxon>Magnoliopsida</taxon>
        <taxon>eudicotyledons</taxon>
        <taxon>Gunneridae</taxon>
        <taxon>Pentapetalae</taxon>
        <taxon>asterids</taxon>
        <taxon>lamiids</taxon>
        <taxon>Solanales</taxon>
        <taxon>Solanaceae</taxon>
        <taxon>Solanoideae</taxon>
        <taxon>Datureae</taxon>
        <taxon>Datura</taxon>
    </lineage>
</organism>
<proteinExistence type="predicted"/>
<accession>A0ABS8TJ36</accession>
<gene>
    <name evidence="1" type="ORF">HAX54_012003</name>
</gene>
<dbReference type="EMBL" id="JACEIK010001693">
    <property type="protein sequence ID" value="MCD7471517.1"/>
    <property type="molecule type" value="Genomic_DNA"/>
</dbReference>
<sequence length="142" mass="16689">MTGEIIERLQKFSLTEEEKESIEIAVQDFMSSMEHCEKVLYRTPWLYDMYLLNIHPWKSELNANSQIFNICDIWLQVWNIPPHWISYEVDSKIEHALRGTSDVAIPENGSKDGRHLCLRVLMSIKMPLPWEKLIKVDSEKNG</sequence>
<evidence type="ECO:0000313" key="1">
    <source>
        <dbReference type="EMBL" id="MCD7471517.1"/>
    </source>
</evidence>
<evidence type="ECO:0000313" key="2">
    <source>
        <dbReference type="Proteomes" id="UP000823775"/>
    </source>
</evidence>
<name>A0ABS8TJ36_DATST</name>
<keyword evidence="2" id="KW-1185">Reference proteome</keyword>
<comment type="caution">
    <text evidence="1">The sequence shown here is derived from an EMBL/GenBank/DDBJ whole genome shotgun (WGS) entry which is preliminary data.</text>
</comment>
<protein>
    <submittedName>
        <fullName evidence="1">Uncharacterized protein</fullName>
    </submittedName>
</protein>
<dbReference type="Proteomes" id="UP000823775">
    <property type="component" value="Unassembled WGS sequence"/>
</dbReference>
<reference evidence="1 2" key="1">
    <citation type="journal article" date="2021" name="BMC Genomics">
        <title>Datura genome reveals duplications of psychoactive alkaloid biosynthetic genes and high mutation rate following tissue culture.</title>
        <authorList>
            <person name="Rajewski A."/>
            <person name="Carter-House D."/>
            <person name="Stajich J."/>
            <person name="Litt A."/>
        </authorList>
    </citation>
    <scope>NUCLEOTIDE SEQUENCE [LARGE SCALE GENOMIC DNA]</scope>
    <source>
        <strain evidence="1">AR-01</strain>
    </source>
</reference>